<evidence type="ECO:0000256" key="3">
    <source>
        <dbReference type="ARBA" id="ARBA00022475"/>
    </source>
</evidence>
<proteinExistence type="inferred from homology"/>
<evidence type="ECO:0000313" key="15">
    <source>
        <dbReference type="Proteomes" id="UP000236728"/>
    </source>
</evidence>
<dbReference type="InterPro" id="IPR002541">
    <property type="entry name" value="Cyt_c_assembly"/>
</dbReference>
<evidence type="ECO:0000259" key="13">
    <source>
        <dbReference type="Pfam" id="PF16327"/>
    </source>
</evidence>
<dbReference type="InterPro" id="IPR032523">
    <property type="entry name" value="CcmF_C"/>
</dbReference>
<keyword evidence="3" id="KW-1003">Cell membrane</keyword>
<dbReference type="Proteomes" id="UP000236728">
    <property type="component" value="Unassembled WGS sequence"/>
</dbReference>
<evidence type="ECO:0000256" key="9">
    <source>
        <dbReference type="ARBA" id="ARBA00037230"/>
    </source>
</evidence>
<dbReference type="GO" id="GO:0017004">
    <property type="term" value="P:cytochrome complex assembly"/>
    <property type="evidence" value="ECO:0007669"/>
    <property type="project" value="UniProtKB-KW"/>
</dbReference>
<feature type="domain" description="Cytochrome c assembly protein" evidence="12">
    <location>
        <begin position="100"/>
        <end position="306"/>
    </location>
</feature>
<comment type="subcellular location">
    <subcellularLocation>
        <location evidence="1">Cell inner membrane</location>
        <topology evidence="1">Multi-pass membrane protein</topology>
    </subcellularLocation>
</comment>
<evidence type="ECO:0000256" key="10">
    <source>
        <dbReference type="SAM" id="MobiDB-lite"/>
    </source>
</evidence>
<feature type="region of interest" description="Disordered" evidence="10">
    <location>
        <begin position="690"/>
        <end position="712"/>
    </location>
</feature>
<evidence type="ECO:0000256" key="4">
    <source>
        <dbReference type="ARBA" id="ARBA00022519"/>
    </source>
</evidence>
<dbReference type="InterPro" id="IPR003568">
    <property type="entry name" value="Cyt_c_biogenesis_CcmF"/>
</dbReference>
<accession>A0A1H5UFU9</accession>
<evidence type="ECO:0000313" key="14">
    <source>
        <dbReference type="EMBL" id="SEF73869.1"/>
    </source>
</evidence>
<feature type="transmembrane region" description="Helical" evidence="11">
    <location>
        <begin position="285"/>
        <end position="303"/>
    </location>
</feature>
<keyword evidence="7 11" id="KW-1133">Transmembrane helix</keyword>
<feature type="transmembrane region" description="Helical" evidence="11">
    <location>
        <begin position="323"/>
        <end position="341"/>
    </location>
</feature>
<dbReference type="PANTHER" id="PTHR43653">
    <property type="entry name" value="CYTOCHROME C ASSEMBLY PROTEIN-RELATED"/>
    <property type="match status" value="1"/>
</dbReference>
<dbReference type="Pfam" id="PF01578">
    <property type="entry name" value="Cytochrom_C_asm"/>
    <property type="match status" value="1"/>
</dbReference>
<feature type="transmembrane region" description="Helical" evidence="11">
    <location>
        <begin position="53"/>
        <end position="73"/>
    </location>
</feature>
<dbReference type="InterPro" id="IPR003567">
    <property type="entry name" value="Cyt_c_biogenesis"/>
</dbReference>
<evidence type="ECO:0000259" key="12">
    <source>
        <dbReference type="Pfam" id="PF01578"/>
    </source>
</evidence>
<feature type="transmembrane region" description="Helical" evidence="11">
    <location>
        <begin position="436"/>
        <end position="455"/>
    </location>
</feature>
<gene>
    <name evidence="14" type="ORF">SAMN05421819_1006</name>
</gene>
<evidence type="ECO:0000256" key="8">
    <source>
        <dbReference type="ARBA" id="ARBA00023136"/>
    </source>
</evidence>
<feature type="transmembrane region" description="Helical" evidence="11">
    <location>
        <begin position="221"/>
        <end position="242"/>
    </location>
</feature>
<organism evidence="14 15">
    <name type="scientific">Bryocella elongata</name>
    <dbReference type="NCBI Taxonomy" id="863522"/>
    <lineage>
        <taxon>Bacteria</taxon>
        <taxon>Pseudomonadati</taxon>
        <taxon>Acidobacteriota</taxon>
        <taxon>Terriglobia</taxon>
        <taxon>Terriglobales</taxon>
        <taxon>Acidobacteriaceae</taxon>
        <taxon>Bryocella</taxon>
    </lineage>
</organism>
<feature type="transmembrane region" description="Helical" evidence="11">
    <location>
        <begin position="254"/>
        <end position="273"/>
    </location>
</feature>
<sequence length="712" mass="78945">MHPMPYFGSAAILVALGLAVYSLLAGTIGLYALAKNRPLAIPAERLRETSRRAGIMTFVCISCAAFALVWAAFTDDYSVDYILHHTNHALPWYYKFSALWSGQEGSLVLWAWLLSAYGFVLRLRHKTDITLHAYASTILSGIQIFFFSLLVFAAPPFAFAPGPLQPDGFGLNPLLQYPEMVIHPPMLYLGYVGFSIPFAFALGALMMRYPGDKWIHITRRWTMVTWLFLTCGIVLGMHWAYAVLGWGGYWGWDPVENASLLPWLAGTAFLHSVMMQEKRGMLKTWNMWLIFVTFMLSILGTLLTRSGLVSSVHAFAQSSIGTYFAWFLVVVFAVCLFTFFLQRDHLKTENHLESFVSREASFLFNNWILLLSCFVVLWGTLFPVISEYVNGTKTTVGPPYYNRVMVPIGLFLIFLTGVGPLLAWRATSVKAIRRNFVLPCIAVIGTAIILMISGVQPWKDESAQTSIYALVCMALSAGVITAITAEFLRGAAVLHQQTGKNLASSAILLTRRNTRRYGGYIIHFGIVVMFIGLAGGAFNQSKEMEMSFGDSVQIGSWKLVCKSFSQDSNPNYDTSYALMDVFHNGKYVTRLTPERRFYTASQQPSTMVAIHSTLARDLYVVYEGQNPDTQRPIIKIFLNPLVNWIWLGVVVVVFGTFIALVPPLIPGKIRQTASDPRLATDPTGIGAGPAYAAKSSLGPDGLPAKLPGANHA</sequence>
<comment type="similarity">
    <text evidence="2">Belongs to the CcmF/CycK/Ccl1/NrfE/CcsA family.</text>
</comment>
<evidence type="ECO:0000256" key="1">
    <source>
        <dbReference type="ARBA" id="ARBA00004429"/>
    </source>
</evidence>
<dbReference type="PRINTS" id="PR01411">
    <property type="entry name" value="CCMFBIOGNSIS"/>
</dbReference>
<feature type="transmembrane region" description="Helical" evidence="11">
    <location>
        <begin position="467"/>
        <end position="488"/>
    </location>
</feature>
<feature type="transmembrane region" description="Helical" evidence="11">
    <location>
        <begin position="517"/>
        <end position="538"/>
    </location>
</feature>
<feature type="transmembrane region" description="Helical" evidence="11">
    <location>
        <begin position="362"/>
        <end position="385"/>
    </location>
</feature>
<keyword evidence="15" id="KW-1185">Reference proteome</keyword>
<evidence type="ECO:0000256" key="7">
    <source>
        <dbReference type="ARBA" id="ARBA00022989"/>
    </source>
</evidence>
<feature type="transmembrane region" description="Helical" evidence="11">
    <location>
        <begin position="6"/>
        <end position="33"/>
    </location>
</feature>
<reference evidence="14 15" key="1">
    <citation type="submission" date="2016-10" db="EMBL/GenBank/DDBJ databases">
        <authorList>
            <person name="de Groot N.N."/>
        </authorList>
    </citation>
    <scope>NUCLEOTIDE SEQUENCE [LARGE SCALE GENOMIC DNA]</scope>
    <source>
        <strain evidence="14 15">DSM 22489</strain>
    </source>
</reference>
<dbReference type="GO" id="GO:0005886">
    <property type="term" value="C:plasma membrane"/>
    <property type="evidence" value="ECO:0007669"/>
    <property type="project" value="UniProtKB-SubCell"/>
</dbReference>
<dbReference type="Pfam" id="PF16327">
    <property type="entry name" value="CcmF_C"/>
    <property type="match status" value="1"/>
</dbReference>
<keyword evidence="4" id="KW-0997">Cell inner membrane</keyword>
<dbReference type="GO" id="GO:0020037">
    <property type="term" value="F:heme binding"/>
    <property type="evidence" value="ECO:0007669"/>
    <property type="project" value="InterPro"/>
</dbReference>
<keyword evidence="5 11" id="KW-0812">Transmembrane</keyword>
<evidence type="ECO:0000256" key="6">
    <source>
        <dbReference type="ARBA" id="ARBA00022748"/>
    </source>
</evidence>
<dbReference type="PANTHER" id="PTHR43653:SF1">
    <property type="entry name" value="CYTOCHROME C-TYPE BIOGENESIS PROTEIN CCMF"/>
    <property type="match status" value="1"/>
</dbReference>
<dbReference type="EMBL" id="FNVA01000001">
    <property type="protein sequence ID" value="SEF73869.1"/>
    <property type="molecule type" value="Genomic_DNA"/>
</dbReference>
<evidence type="ECO:0000256" key="11">
    <source>
        <dbReference type="SAM" id="Phobius"/>
    </source>
</evidence>
<feature type="transmembrane region" description="Helical" evidence="11">
    <location>
        <begin position="188"/>
        <end position="209"/>
    </location>
</feature>
<feature type="transmembrane region" description="Helical" evidence="11">
    <location>
        <begin position="405"/>
        <end position="424"/>
    </location>
</feature>
<dbReference type="GO" id="GO:0015232">
    <property type="term" value="F:heme transmembrane transporter activity"/>
    <property type="evidence" value="ECO:0007669"/>
    <property type="project" value="InterPro"/>
</dbReference>
<dbReference type="AlphaFoldDB" id="A0A1H5UFU9"/>
<name>A0A1H5UFU9_9BACT</name>
<keyword evidence="6" id="KW-0201">Cytochrome c-type biogenesis</keyword>
<feature type="transmembrane region" description="Helical" evidence="11">
    <location>
        <begin position="93"/>
        <end position="121"/>
    </location>
</feature>
<feature type="transmembrane region" description="Helical" evidence="11">
    <location>
        <begin position="644"/>
        <end position="665"/>
    </location>
</feature>
<protein>
    <submittedName>
        <fullName evidence="14">Cytochrome c-type biogenesis protein CcmF</fullName>
    </submittedName>
</protein>
<evidence type="ECO:0000256" key="5">
    <source>
        <dbReference type="ARBA" id="ARBA00022692"/>
    </source>
</evidence>
<feature type="domain" description="Cytochrome c-type biogenesis protein CcmF C-terminal" evidence="13">
    <location>
        <begin position="327"/>
        <end position="661"/>
    </location>
</feature>
<comment type="function">
    <text evidence="9">Required for the biogenesis of c-type cytochromes. Possible subunit of a heme lyase.</text>
</comment>
<feature type="transmembrane region" description="Helical" evidence="11">
    <location>
        <begin position="133"/>
        <end position="154"/>
    </location>
</feature>
<keyword evidence="8 11" id="KW-0472">Membrane</keyword>
<evidence type="ECO:0000256" key="2">
    <source>
        <dbReference type="ARBA" id="ARBA00009186"/>
    </source>
</evidence>
<dbReference type="PRINTS" id="PR01410">
    <property type="entry name" value="CCBIOGENESIS"/>
</dbReference>